<dbReference type="RefSeq" id="WP_146157241.1">
    <property type="nucleotide sequence ID" value="NZ_PVNL01000013.1"/>
</dbReference>
<organism evidence="1 2">
    <name type="scientific">Enhygromyxa salina</name>
    <dbReference type="NCBI Taxonomy" id="215803"/>
    <lineage>
        <taxon>Bacteria</taxon>
        <taxon>Pseudomonadati</taxon>
        <taxon>Myxococcota</taxon>
        <taxon>Polyangia</taxon>
        <taxon>Nannocystales</taxon>
        <taxon>Nannocystaceae</taxon>
        <taxon>Enhygromyxa</taxon>
    </lineage>
</organism>
<proteinExistence type="predicted"/>
<dbReference type="AlphaFoldDB" id="A0A2S9YXA3"/>
<comment type="caution">
    <text evidence="1">The sequence shown here is derived from an EMBL/GenBank/DDBJ whole genome shotgun (WGS) entry which is preliminary data.</text>
</comment>
<accession>A0A2S9YXA3</accession>
<dbReference type="Proteomes" id="UP000238823">
    <property type="component" value="Unassembled WGS sequence"/>
</dbReference>
<dbReference type="EMBL" id="PVNL01000013">
    <property type="protein sequence ID" value="PRQ09723.1"/>
    <property type="molecule type" value="Genomic_DNA"/>
</dbReference>
<gene>
    <name evidence="1" type="ORF">ENSA7_04770</name>
</gene>
<dbReference type="OrthoDB" id="5524641at2"/>
<reference evidence="1 2" key="1">
    <citation type="submission" date="2018-03" db="EMBL/GenBank/DDBJ databases">
        <title>Draft Genome Sequences of the Obligatory Marine Myxobacteria Enhygromyxa salina SWB007.</title>
        <authorList>
            <person name="Poehlein A."/>
            <person name="Moghaddam J.A."/>
            <person name="Harms H."/>
            <person name="Alanjari M."/>
            <person name="Koenig G.M."/>
            <person name="Daniel R."/>
            <person name="Schaeberle T.F."/>
        </authorList>
    </citation>
    <scope>NUCLEOTIDE SEQUENCE [LARGE SCALE GENOMIC DNA]</scope>
    <source>
        <strain evidence="1 2">SWB007</strain>
    </source>
</reference>
<protein>
    <submittedName>
        <fullName evidence="1">Uncharacterized protein</fullName>
    </submittedName>
</protein>
<evidence type="ECO:0000313" key="2">
    <source>
        <dbReference type="Proteomes" id="UP000238823"/>
    </source>
</evidence>
<name>A0A2S9YXA3_9BACT</name>
<evidence type="ECO:0000313" key="1">
    <source>
        <dbReference type="EMBL" id="PRQ09723.1"/>
    </source>
</evidence>
<sequence length="76" mass="8538">MIYPHTNETQTRWDRGDYKVQLNLPNNPRPMGFCDGTAADLAELEAIAQAEGAGSARIEKKVLKTGREIWTLYGEE</sequence>